<evidence type="ECO:0000256" key="8">
    <source>
        <dbReference type="ARBA" id="ARBA00022679"/>
    </source>
</evidence>
<reference evidence="19" key="1">
    <citation type="journal article" date="2020" name="Nat. Commun.">
        <title>Genome assembly of wild tea tree DASZ reveals pedigree and selection history of tea varieties.</title>
        <authorList>
            <person name="Zhang W."/>
            <person name="Zhang Y."/>
            <person name="Qiu H."/>
            <person name="Guo Y."/>
            <person name="Wan H."/>
            <person name="Zhang X."/>
            <person name="Scossa F."/>
            <person name="Alseekh S."/>
            <person name="Zhang Q."/>
            <person name="Wang P."/>
            <person name="Xu L."/>
            <person name="Schmidt M.H."/>
            <person name="Jia X."/>
            <person name="Li D."/>
            <person name="Zhu A."/>
            <person name="Guo F."/>
            <person name="Chen W."/>
            <person name="Ni D."/>
            <person name="Usadel B."/>
            <person name="Fernie A.R."/>
            <person name="Wen W."/>
        </authorList>
    </citation>
    <scope>NUCLEOTIDE SEQUENCE [LARGE SCALE GENOMIC DNA]</scope>
    <source>
        <strain evidence="19">cv. G240</strain>
    </source>
</reference>
<name>A0A7J7FXQ5_CAMSI</name>
<dbReference type="PANTHER" id="PTHR13872:SF48">
    <property type="entry name" value="DOLICHYL-DIPHOSPHOOLIGOSACCHARIDE--PROTEIN GLYCOSYLTRANSFERASE SUBUNIT STT3A"/>
    <property type="match status" value="1"/>
</dbReference>
<comment type="pathway">
    <text evidence="4">Protein modification; protein glycosylation.</text>
</comment>
<evidence type="ECO:0000256" key="9">
    <source>
        <dbReference type="ARBA" id="ARBA00022692"/>
    </source>
</evidence>
<feature type="transmembrane region" description="Helical" evidence="16">
    <location>
        <begin position="299"/>
        <end position="317"/>
    </location>
</feature>
<comment type="caution">
    <text evidence="18">The sequence shown here is derived from an EMBL/GenBank/DDBJ whole genome shotgun (WGS) entry which is preliminary data.</text>
</comment>
<evidence type="ECO:0000313" key="19">
    <source>
        <dbReference type="Proteomes" id="UP000593564"/>
    </source>
</evidence>
<feature type="domain" description="Oligosaccharyl transferase STT3 N-terminal" evidence="17">
    <location>
        <begin position="21"/>
        <end position="158"/>
    </location>
</feature>
<keyword evidence="12 16" id="KW-1133">Transmembrane helix</keyword>
<sequence>MAALEIAKAKASSLRYAFGNVLSFLILLLIGLLAFSIRLFSVIKYESVIHEFDPYFNYRVTQYLIKNGIYDFWNWFDDRTWYPLGRVIGGTVYPGLTLTAGTMWWILNSLNIPLSLETVCVFMAPIFSANAAWATYLLTKEVKGTGAGLTAAALLAMVLKSGCGRRNGCGDVVAVAGCKGYSVTVPSYISRSVAGSYDNEAVAIFALIFTFYLYIKTLNTGSLFYATLNALAYFYMVCSWGGYTFIINLIPMHVLLCIVTGCYSSRLYIAYAPLLVLGTLLAALVPVVGFNAVMTSEHFASFLVFIIIHVVALVYYIKGILSPKMFKVAVTLVIFVGLFVCGAVIAVLIALVASSPTKGWSGRSLSLLDPTYASKYIPIIASVSEHQPLLKFKYY</sequence>
<dbReference type="GO" id="GO:0012505">
    <property type="term" value="C:endomembrane system"/>
    <property type="evidence" value="ECO:0007669"/>
    <property type="project" value="UniProtKB-SubCell"/>
</dbReference>
<feature type="transmembrane region" description="Helical" evidence="16">
    <location>
        <begin position="201"/>
        <end position="226"/>
    </location>
</feature>
<dbReference type="GO" id="GO:0004579">
    <property type="term" value="F:dolichyl-diphosphooligosaccharide-protein glycotransferase activity"/>
    <property type="evidence" value="ECO:0007669"/>
    <property type="project" value="UniProtKB-EC"/>
</dbReference>
<keyword evidence="9 16" id="KW-0812">Transmembrane</keyword>
<gene>
    <name evidence="18" type="ORF">HYC85_028569</name>
</gene>
<dbReference type="InterPro" id="IPR048307">
    <property type="entry name" value="STT3_N"/>
</dbReference>
<dbReference type="AlphaFoldDB" id="A0A7J7FXQ5"/>
<dbReference type="UniPathway" id="UPA00378"/>
<feature type="transmembrane region" description="Helical" evidence="16">
    <location>
        <begin position="87"/>
        <end position="107"/>
    </location>
</feature>
<dbReference type="EMBL" id="JACBKZ010000014">
    <property type="protein sequence ID" value="KAF5932398.1"/>
    <property type="molecule type" value="Genomic_DNA"/>
</dbReference>
<evidence type="ECO:0000259" key="17">
    <source>
        <dbReference type="Pfam" id="PF02516"/>
    </source>
</evidence>
<feature type="transmembrane region" description="Helical" evidence="16">
    <location>
        <begin position="142"/>
        <end position="159"/>
    </location>
</feature>
<protein>
    <recommendedName>
        <fullName evidence="6">dolichyl-diphosphooligosaccharide--protein glycotransferase</fullName>
        <ecNumber evidence="6">2.4.99.18</ecNumber>
    </recommendedName>
</protein>
<evidence type="ECO:0000256" key="14">
    <source>
        <dbReference type="ARBA" id="ARBA00023211"/>
    </source>
</evidence>
<keyword evidence="11" id="KW-0460">Magnesium</keyword>
<feature type="transmembrane region" description="Helical" evidence="16">
    <location>
        <begin position="329"/>
        <end position="353"/>
    </location>
</feature>
<evidence type="ECO:0000313" key="18">
    <source>
        <dbReference type="EMBL" id="KAF5932398.1"/>
    </source>
</evidence>
<dbReference type="PANTHER" id="PTHR13872">
    <property type="entry name" value="DOLICHYL-DIPHOSPHOOLIGOSACCHARIDE--PROTEIN GLYCOSYLTRANSFERASE SUBUNIT"/>
    <property type="match status" value="1"/>
</dbReference>
<comment type="cofactor">
    <cofactor evidence="2">
        <name>Mg(2+)</name>
        <dbReference type="ChEBI" id="CHEBI:18420"/>
    </cofactor>
</comment>
<accession>A0A7J7FXQ5</accession>
<evidence type="ECO:0000256" key="10">
    <source>
        <dbReference type="ARBA" id="ARBA00022723"/>
    </source>
</evidence>
<dbReference type="EC" id="2.4.99.18" evidence="6"/>
<keyword evidence="14" id="KW-0464">Manganese</keyword>
<evidence type="ECO:0000256" key="4">
    <source>
        <dbReference type="ARBA" id="ARBA00004922"/>
    </source>
</evidence>
<evidence type="ECO:0000256" key="11">
    <source>
        <dbReference type="ARBA" id="ARBA00022842"/>
    </source>
</evidence>
<keyword evidence="8" id="KW-0808">Transferase</keyword>
<evidence type="ECO:0000256" key="5">
    <source>
        <dbReference type="ARBA" id="ARBA00010810"/>
    </source>
</evidence>
<feature type="transmembrane region" description="Helical" evidence="16">
    <location>
        <begin position="114"/>
        <end position="136"/>
    </location>
</feature>
<evidence type="ECO:0000256" key="3">
    <source>
        <dbReference type="ARBA" id="ARBA00004127"/>
    </source>
</evidence>
<reference evidence="18 19" key="2">
    <citation type="submission" date="2020-07" db="EMBL/GenBank/DDBJ databases">
        <title>Genome assembly of wild tea tree DASZ reveals pedigree and selection history of tea varieties.</title>
        <authorList>
            <person name="Zhang W."/>
        </authorList>
    </citation>
    <scope>NUCLEOTIDE SEQUENCE [LARGE SCALE GENOMIC DNA]</scope>
    <source>
        <strain evidence="19">cv. G240</strain>
        <tissue evidence="18">Leaf</tissue>
    </source>
</reference>
<keyword evidence="7" id="KW-0328">Glycosyltransferase</keyword>
<organism evidence="18 19">
    <name type="scientific">Camellia sinensis</name>
    <name type="common">Tea plant</name>
    <name type="synonym">Thea sinensis</name>
    <dbReference type="NCBI Taxonomy" id="4442"/>
    <lineage>
        <taxon>Eukaryota</taxon>
        <taxon>Viridiplantae</taxon>
        <taxon>Streptophyta</taxon>
        <taxon>Embryophyta</taxon>
        <taxon>Tracheophyta</taxon>
        <taxon>Spermatophyta</taxon>
        <taxon>Magnoliopsida</taxon>
        <taxon>eudicotyledons</taxon>
        <taxon>Gunneridae</taxon>
        <taxon>Pentapetalae</taxon>
        <taxon>asterids</taxon>
        <taxon>Ericales</taxon>
        <taxon>Theaceae</taxon>
        <taxon>Camellia</taxon>
    </lineage>
</organism>
<evidence type="ECO:0000256" key="6">
    <source>
        <dbReference type="ARBA" id="ARBA00012605"/>
    </source>
</evidence>
<keyword evidence="19" id="KW-1185">Reference proteome</keyword>
<proteinExistence type="inferred from homology"/>
<evidence type="ECO:0000256" key="1">
    <source>
        <dbReference type="ARBA" id="ARBA00001936"/>
    </source>
</evidence>
<comment type="cofactor">
    <cofactor evidence="1">
        <name>Mn(2+)</name>
        <dbReference type="ChEBI" id="CHEBI:29035"/>
    </cofactor>
</comment>
<feature type="transmembrane region" description="Helical" evidence="16">
    <location>
        <begin position="268"/>
        <end position="293"/>
    </location>
</feature>
<evidence type="ECO:0000256" key="2">
    <source>
        <dbReference type="ARBA" id="ARBA00001946"/>
    </source>
</evidence>
<dbReference type="InterPro" id="IPR003674">
    <property type="entry name" value="Oligo_trans_STT3"/>
</dbReference>
<comment type="similarity">
    <text evidence="5">Belongs to the STT3 family.</text>
</comment>
<dbReference type="Proteomes" id="UP000593564">
    <property type="component" value="Unassembled WGS sequence"/>
</dbReference>
<evidence type="ECO:0000256" key="13">
    <source>
        <dbReference type="ARBA" id="ARBA00023136"/>
    </source>
</evidence>
<evidence type="ECO:0000256" key="16">
    <source>
        <dbReference type="SAM" id="Phobius"/>
    </source>
</evidence>
<feature type="transmembrane region" description="Helical" evidence="16">
    <location>
        <begin position="21"/>
        <end position="43"/>
    </location>
</feature>
<feature type="transmembrane region" description="Helical" evidence="16">
    <location>
        <begin position="232"/>
        <end position="256"/>
    </location>
</feature>
<comment type="catalytic activity">
    <reaction evidence="15">
        <text>a di-trans,poly-cis-dolichyl diphosphooligosaccharide + L-asparaginyl-[protein] = N(4)-(oligosaccharide-(1-&gt;4)-N-acetyl-beta-D-glucosaminyl-(1-&gt;4)-N-acetyl-beta-D-glucosaminyl)-L-asparaginyl-[protein] + a di-trans,poly-cis-dolichyl diphosphate + H(+)</text>
        <dbReference type="Rhea" id="RHEA:22980"/>
        <dbReference type="Rhea" id="RHEA-COMP:12804"/>
        <dbReference type="Rhea" id="RHEA-COMP:12805"/>
        <dbReference type="Rhea" id="RHEA-COMP:19506"/>
        <dbReference type="Rhea" id="RHEA-COMP:19509"/>
        <dbReference type="ChEBI" id="CHEBI:15378"/>
        <dbReference type="ChEBI" id="CHEBI:50347"/>
        <dbReference type="ChEBI" id="CHEBI:57497"/>
        <dbReference type="ChEBI" id="CHEBI:57570"/>
        <dbReference type="ChEBI" id="CHEBI:132529"/>
        <dbReference type="EC" id="2.4.99.18"/>
    </reaction>
</comment>
<feature type="domain" description="Oligosaccharyl transferase STT3 N-terminal" evidence="17">
    <location>
        <begin position="183"/>
        <end position="389"/>
    </location>
</feature>
<keyword evidence="10" id="KW-0479">Metal-binding</keyword>
<dbReference type="GO" id="GO:0016020">
    <property type="term" value="C:membrane"/>
    <property type="evidence" value="ECO:0007669"/>
    <property type="project" value="InterPro"/>
</dbReference>
<dbReference type="Pfam" id="PF02516">
    <property type="entry name" value="STT3"/>
    <property type="match status" value="2"/>
</dbReference>
<keyword evidence="13 16" id="KW-0472">Membrane</keyword>
<dbReference type="GO" id="GO:0046872">
    <property type="term" value="F:metal ion binding"/>
    <property type="evidence" value="ECO:0007669"/>
    <property type="project" value="UniProtKB-KW"/>
</dbReference>
<evidence type="ECO:0000256" key="15">
    <source>
        <dbReference type="ARBA" id="ARBA00048829"/>
    </source>
</evidence>
<evidence type="ECO:0000256" key="7">
    <source>
        <dbReference type="ARBA" id="ARBA00022676"/>
    </source>
</evidence>
<evidence type="ECO:0000256" key="12">
    <source>
        <dbReference type="ARBA" id="ARBA00022989"/>
    </source>
</evidence>
<comment type="subcellular location">
    <subcellularLocation>
        <location evidence="3">Endomembrane system</location>
        <topology evidence="3">Multi-pass membrane protein</topology>
    </subcellularLocation>
</comment>